<proteinExistence type="predicted"/>
<dbReference type="AlphaFoldDB" id="C7LSA2"/>
<dbReference type="Pfam" id="PF12281">
    <property type="entry name" value="NTP_transf_8"/>
    <property type="match status" value="1"/>
</dbReference>
<keyword evidence="1" id="KW-0175">Coiled coil</keyword>
<evidence type="ECO:0000313" key="4">
    <source>
        <dbReference type="Proteomes" id="UP000002216"/>
    </source>
</evidence>
<dbReference type="Proteomes" id="UP000002216">
    <property type="component" value="Chromosome"/>
</dbReference>
<feature type="domain" description="Nucleotidyltransferase-like" evidence="2">
    <location>
        <begin position="116"/>
        <end position="288"/>
    </location>
</feature>
<feature type="coiled-coil region" evidence="1">
    <location>
        <begin position="69"/>
        <end position="96"/>
    </location>
</feature>
<dbReference type="HOGENOM" id="CLU_815666_0_0_7"/>
<dbReference type="KEGG" id="dba:Dbac_2573"/>
<name>C7LSA2_DESBD</name>
<sequence length="341" mass="39174">MAAVITEILKESRDYYRTLKQELVGKLLLNAGGSLVIKYIRGSEYLYIRKNIQKKRTDLYIGPKNEDILLNISEKLKSRKRNIEQLRKSKSAMKELRIDPSEIANENYVPSLRTLFERFEQEGLWDEGLQIIGSWCFIIYQNNFGVEFYPERTLDIDMAVNVPYKGKPVDLSKILKSMGFDEQFDYQSNSVRYRCNDFVVEFLQYQQGDGTKRKSGNDTQDLGITTQALPYLNILLSNPTILTARDLGRVCVPSMPAFVVHKLIVADCRKDAAKKIKDYKQVEAVCKTIIWNPKDITELTEIASSIHKTWCKKMIHSFQAMSEYVPESKGTERALALAGLI</sequence>
<gene>
    <name evidence="3" type="ordered locus">Dbac_2573</name>
</gene>
<evidence type="ECO:0000256" key="1">
    <source>
        <dbReference type="SAM" id="Coils"/>
    </source>
</evidence>
<dbReference type="EMBL" id="CP001629">
    <property type="protein sequence ID" value="ACU90650.1"/>
    <property type="molecule type" value="Genomic_DNA"/>
</dbReference>
<accession>C7LSA2</accession>
<reference evidence="3 4" key="1">
    <citation type="journal article" date="2009" name="Stand. Genomic Sci.">
        <title>Complete genome sequence of Desulfomicrobium baculatum type strain (X).</title>
        <authorList>
            <person name="Copeland A."/>
            <person name="Spring S."/>
            <person name="Goker M."/>
            <person name="Schneider S."/>
            <person name="Lapidus A."/>
            <person name="Del Rio T.G."/>
            <person name="Tice H."/>
            <person name="Cheng J.F."/>
            <person name="Chen F."/>
            <person name="Nolan M."/>
            <person name="Bruce D."/>
            <person name="Goodwin L."/>
            <person name="Pitluck S."/>
            <person name="Ivanova N."/>
            <person name="Mavrommatis K."/>
            <person name="Ovchinnikova G."/>
            <person name="Pati A."/>
            <person name="Chen A."/>
            <person name="Palaniappan K."/>
            <person name="Land M."/>
            <person name="Hauser L."/>
            <person name="Chang Y.J."/>
            <person name="Jeffries C.C."/>
            <person name="Meincke L."/>
            <person name="Sims D."/>
            <person name="Brettin T."/>
            <person name="Detter J.C."/>
            <person name="Han C."/>
            <person name="Chain P."/>
            <person name="Bristow J."/>
            <person name="Eisen J.A."/>
            <person name="Markowitz V."/>
            <person name="Hugenholtz P."/>
            <person name="Kyrpides N.C."/>
            <person name="Klenk H.P."/>
            <person name="Lucas S."/>
        </authorList>
    </citation>
    <scope>NUCLEOTIDE SEQUENCE [LARGE SCALE GENOMIC DNA]</scope>
    <source>
        <strain evidence="4">DSM 4028 / VKM B-1378 / X</strain>
    </source>
</reference>
<organism evidence="3 4">
    <name type="scientific">Desulfomicrobium baculatum (strain DSM 4028 / VKM B-1378 / X)</name>
    <name type="common">Desulfovibrio baculatus</name>
    <dbReference type="NCBI Taxonomy" id="525897"/>
    <lineage>
        <taxon>Bacteria</taxon>
        <taxon>Pseudomonadati</taxon>
        <taxon>Thermodesulfobacteriota</taxon>
        <taxon>Desulfovibrionia</taxon>
        <taxon>Desulfovibrionales</taxon>
        <taxon>Desulfomicrobiaceae</taxon>
        <taxon>Desulfomicrobium</taxon>
    </lineage>
</organism>
<dbReference type="eggNOG" id="COG5397">
    <property type="taxonomic scope" value="Bacteria"/>
</dbReference>
<dbReference type="RefSeq" id="WP_015774739.1">
    <property type="nucleotide sequence ID" value="NC_013173.1"/>
</dbReference>
<dbReference type="InterPro" id="IPR058575">
    <property type="entry name" value="NTP_transf_8_dom"/>
</dbReference>
<protein>
    <recommendedName>
        <fullName evidence="2">Nucleotidyltransferase-like domain-containing protein</fullName>
    </recommendedName>
</protein>
<evidence type="ECO:0000313" key="3">
    <source>
        <dbReference type="EMBL" id="ACU90650.1"/>
    </source>
</evidence>
<dbReference type="STRING" id="525897.Dbac_2573"/>
<evidence type="ECO:0000259" key="2">
    <source>
        <dbReference type="Pfam" id="PF12281"/>
    </source>
</evidence>
<dbReference type="OrthoDB" id="5444289at2"/>
<keyword evidence="4" id="KW-1185">Reference proteome</keyword>